<dbReference type="EMBL" id="CP015772">
    <property type="protein sequence ID" value="ANH83369.1"/>
    <property type="molecule type" value="Genomic_DNA"/>
</dbReference>
<dbReference type="PROSITE" id="PS51257">
    <property type="entry name" value="PROKAR_LIPOPROTEIN"/>
    <property type="match status" value="1"/>
</dbReference>
<proteinExistence type="predicted"/>
<evidence type="ECO:0000313" key="2">
    <source>
        <dbReference type="Proteomes" id="UP000077667"/>
    </source>
</evidence>
<name>A0A1A9I8H2_9BACT</name>
<gene>
    <name evidence="1" type="ORF">A8C56_22400</name>
</gene>
<reference evidence="1 2" key="1">
    <citation type="submission" date="2016-05" db="EMBL/GenBank/DDBJ databases">
        <title>Niabella ginsenosidivorans BS26 whole genome sequencing.</title>
        <authorList>
            <person name="Im W.T."/>
            <person name="Siddiqi M.Z."/>
        </authorList>
    </citation>
    <scope>NUCLEOTIDE SEQUENCE [LARGE SCALE GENOMIC DNA]</scope>
    <source>
        <strain evidence="1 2">BS26</strain>
    </source>
</reference>
<keyword evidence="2" id="KW-1185">Reference proteome</keyword>
<accession>A0A1A9I8H2</accession>
<protein>
    <submittedName>
        <fullName evidence="1">Uncharacterized protein</fullName>
    </submittedName>
</protein>
<dbReference type="OrthoDB" id="677769at2"/>
<dbReference type="AlphaFoldDB" id="A0A1A9I8H2"/>
<evidence type="ECO:0000313" key="1">
    <source>
        <dbReference type="EMBL" id="ANH83369.1"/>
    </source>
</evidence>
<sequence>MKKTLYALFTVLVLVACKKGKDAIQPTVIGYWEGNYGNGNEVPATPYIFLFRSNGTVRVYANNTDTATANIADGTYFVTGATVKATYTYPPSESYSVAATLDAGITAMDGTWGAGTNTTNGGSFRIFKK</sequence>
<dbReference type="KEGG" id="nia:A8C56_22400"/>
<dbReference type="RefSeq" id="WP_067760869.1">
    <property type="nucleotide sequence ID" value="NZ_CP015772.1"/>
</dbReference>
<dbReference type="STRING" id="1176587.A8C56_22400"/>
<dbReference type="Proteomes" id="UP000077667">
    <property type="component" value="Chromosome"/>
</dbReference>
<organism evidence="1 2">
    <name type="scientific">Niabella ginsenosidivorans</name>
    <dbReference type="NCBI Taxonomy" id="1176587"/>
    <lineage>
        <taxon>Bacteria</taxon>
        <taxon>Pseudomonadati</taxon>
        <taxon>Bacteroidota</taxon>
        <taxon>Chitinophagia</taxon>
        <taxon>Chitinophagales</taxon>
        <taxon>Chitinophagaceae</taxon>
        <taxon>Niabella</taxon>
    </lineage>
</organism>